<dbReference type="Pfam" id="PF01217">
    <property type="entry name" value="Clat_adaptor_s"/>
    <property type="match status" value="1"/>
</dbReference>
<gene>
    <name evidence="2" type="ORF">KIPB_011751</name>
</gene>
<dbReference type="InterPro" id="IPR011012">
    <property type="entry name" value="Longin-like_dom_sf"/>
</dbReference>
<name>A0A9K3D6Y2_9EUKA</name>
<evidence type="ECO:0000259" key="1">
    <source>
        <dbReference type="Pfam" id="PF01217"/>
    </source>
</evidence>
<feature type="domain" description="AP complex mu/sigma subunit" evidence="1">
    <location>
        <begin position="4"/>
        <end position="83"/>
    </location>
</feature>
<feature type="non-terminal residue" evidence="2">
    <location>
        <position position="1"/>
    </location>
</feature>
<comment type="caution">
    <text evidence="2">The sequence shown here is derived from an EMBL/GenBank/DDBJ whole genome shotgun (WGS) entry which is preliminary data.</text>
</comment>
<proteinExistence type="predicted"/>
<dbReference type="EMBL" id="BDIP01004915">
    <property type="protein sequence ID" value="GIQ89316.1"/>
    <property type="molecule type" value="Genomic_DNA"/>
</dbReference>
<evidence type="ECO:0000313" key="3">
    <source>
        <dbReference type="Proteomes" id="UP000265618"/>
    </source>
</evidence>
<reference evidence="2 3" key="1">
    <citation type="journal article" date="2018" name="PLoS ONE">
        <title>The draft genome of Kipferlia bialata reveals reductive genome evolution in fornicate parasites.</title>
        <authorList>
            <person name="Tanifuji G."/>
            <person name="Takabayashi S."/>
            <person name="Kume K."/>
            <person name="Takagi M."/>
            <person name="Nakayama T."/>
            <person name="Kamikawa R."/>
            <person name="Inagaki Y."/>
            <person name="Hashimoto T."/>
        </authorList>
    </citation>
    <scope>NUCLEOTIDE SEQUENCE [LARGE SCALE GENOMIC DNA]</scope>
    <source>
        <strain evidence="2">NY0173</strain>
    </source>
</reference>
<dbReference type="Gene3D" id="3.30.450.60">
    <property type="match status" value="1"/>
</dbReference>
<evidence type="ECO:0000313" key="2">
    <source>
        <dbReference type="EMBL" id="GIQ89316.1"/>
    </source>
</evidence>
<accession>A0A9K3D6Y2</accession>
<protein>
    <recommendedName>
        <fullName evidence="1">AP complex mu/sigma subunit domain-containing protein</fullName>
    </recommendedName>
</protein>
<keyword evidence="3" id="KW-1185">Reference proteome</keyword>
<dbReference type="AlphaFoldDB" id="A0A9K3D6Y2"/>
<dbReference type="InterPro" id="IPR022775">
    <property type="entry name" value="AP_mu_sigma_su"/>
</dbReference>
<organism evidence="2 3">
    <name type="scientific">Kipferlia bialata</name>
    <dbReference type="NCBI Taxonomy" id="797122"/>
    <lineage>
        <taxon>Eukaryota</taxon>
        <taxon>Metamonada</taxon>
        <taxon>Carpediemonas-like organisms</taxon>
        <taxon>Kipferlia</taxon>
    </lineage>
</organism>
<sequence>DVSVVNGLVVVYRRFGDLCMCVCGPADANELFLLEIASSLVSAIQSSVESLDRAGVEAQFDKVCGVILQLIDSGDVVGVDTTAVPGASRGSGREGGFLGGAKFIARTLLS</sequence>
<dbReference type="SUPFAM" id="SSF64356">
    <property type="entry name" value="SNARE-like"/>
    <property type="match status" value="1"/>
</dbReference>
<dbReference type="Proteomes" id="UP000265618">
    <property type="component" value="Unassembled WGS sequence"/>
</dbReference>